<evidence type="ECO:0000313" key="2">
    <source>
        <dbReference type="EMBL" id="MCG6659955.1"/>
    </source>
</evidence>
<sequence>MTTSEGQFDRAAQMRDFLAGLAMPFSLEQSAKCRPGRWSRQRYLFSTPVDALGPDRLARELPRLLASLGMGEGDAAAFLDGMQLPSGGLAHYLHLGVEDGRPKAYWEASQPPTLGPGERFVLYRAWKWWPGEEAAVSDYVLVPTAGEARQAIQALLADLPMAMTDLLEQLEVSFALSQTPWPPLTVRIEERRGESPTPRHSLNLHLYGARLPLGAFAGLVMGLKREWSSAPRQATVDWVAAHGDELLSNLSFGYGEDGKPFLTCYHGTRLCRPAASEE</sequence>
<reference evidence="1 3" key="2">
    <citation type="submission" date="2020-07" db="EMBL/GenBank/DDBJ databases">
        <title>Identification of Halomonas strains.</title>
        <authorList>
            <person name="Xiao Z."/>
            <person name="Shen J."/>
        </authorList>
    </citation>
    <scope>NUCLEOTIDE SEQUENCE [LARGE SCALE GENOMIC DNA]</scope>
    <source>
        <strain evidence="1 3">DSM 17331</strain>
    </source>
</reference>
<evidence type="ECO:0000313" key="3">
    <source>
        <dbReference type="Proteomes" id="UP000518091"/>
    </source>
</evidence>
<dbReference type="AlphaFoldDB" id="A0A7V9VXK5"/>
<dbReference type="RefSeq" id="WP_181512805.1">
    <property type="nucleotide sequence ID" value="NZ_JABFUB010000001.1"/>
</dbReference>
<dbReference type="Proteomes" id="UP000814353">
    <property type="component" value="Unassembled WGS sequence"/>
</dbReference>
<accession>A0A7V9VXK5</accession>
<name>A0A7V9VXK5_9GAMM</name>
<reference evidence="2 4" key="1">
    <citation type="submission" date="2020-05" db="EMBL/GenBank/DDBJ databases">
        <title>Comparative genomic analysis of denitrifying bacteria from Halomonas genus.</title>
        <authorList>
            <person name="Wang L."/>
            <person name="Shao Z."/>
        </authorList>
    </citation>
    <scope>NUCLEOTIDE SEQUENCE [LARGE SCALE GENOMIC DNA]</scope>
    <source>
        <strain evidence="2 4">DSM 17331</strain>
    </source>
</reference>
<dbReference type="EMBL" id="JABFUB010000001">
    <property type="protein sequence ID" value="MCG6659955.1"/>
    <property type="molecule type" value="Genomic_DNA"/>
</dbReference>
<dbReference type="Proteomes" id="UP000518091">
    <property type="component" value="Unassembled WGS sequence"/>
</dbReference>
<comment type="caution">
    <text evidence="1">The sequence shown here is derived from an EMBL/GenBank/DDBJ whole genome shotgun (WGS) entry which is preliminary data.</text>
</comment>
<protein>
    <submittedName>
        <fullName evidence="1">Uncharacterized protein</fullName>
    </submittedName>
</protein>
<organism evidence="1 3">
    <name type="scientific">Billgrantia kenyensis</name>
    <dbReference type="NCBI Taxonomy" id="321266"/>
    <lineage>
        <taxon>Bacteria</taxon>
        <taxon>Pseudomonadati</taxon>
        <taxon>Pseudomonadota</taxon>
        <taxon>Gammaproteobacteria</taxon>
        <taxon>Oceanospirillales</taxon>
        <taxon>Halomonadaceae</taxon>
        <taxon>Billgrantia</taxon>
    </lineage>
</organism>
<evidence type="ECO:0000313" key="1">
    <source>
        <dbReference type="EMBL" id="MBA2777285.1"/>
    </source>
</evidence>
<gene>
    <name evidence="1" type="ORF">H1D44_00040</name>
    <name evidence="2" type="ORF">HOP48_00110</name>
</gene>
<dbReference type="EMBL" id="JACEFT010000001">
    <property type="protein sequence ID" value="MBA2777285.1"/>
    <property type="molecule type" value="Genomic_DNA"/>
</dbReference>
<evidence type="ECO:0000313" key="4">
    <source>
        <dbReference type="Proteomes" id="UP000814353"/>
    </source>
</evidence>
<keyword evidence="4" id="KW-1185">Reference proteome</keyword>
<proteinExistence type="predicted"/>